<dbReference type="KEGG" id="xla:108718623"/>
<dbReference type="FunFam" id="3.90.1290.10:FF:000001">
    <property type="entry name" value="Plectin a"/>
    <property type="match status" value="16"/>
</dbReference>
<dbReference type="Gene3D" id="3.90.1290.10">
    <property type="entry name" value="Plakin repeat"/>
    <property type="match status" value="17"/>
</dbReference>
<dbReference type="GO" id="GO:0045095">
    <property type="term" value="C:keratin filament"/>
    <property type="evidence" value="ECO:0007669"/>
    <property type="project" value="TreeGrafter"/>
</dbReference>
<dbReference type="GO" id="GO:0016020">
    <property type="term" value="C:membrane"/>
    <property type="evidence" value="ECO:0000318"/>
    <property type="project" value="GO_Central"/>
</dbReference>
<comment type="similarity">
    <text evidence="2">Belongs to the plakin or cytolinker family.</text>
</comment>
<evidence type="ECO:0000256" key="5">
    <source>
        <dbReference type="ARBA" id="ARBA00022949"/>
    </source>
</evidence>
<dbReference type="GO" id="GO:1990254">
    <property type="term" value="F:keratin filament binding"/>
    <property type="evidence" value="ECO:0000318"/>
    <property type="project" value="GO_Central"/>
</dbReference>
<dbReference type="InterPro" id="IPR035915">
    <property type="entry name" value="Plakin_repeat_sf"/>
</dbReference>
<dbReference type="InterPro" id="IPR043197">
    <property type="entry name" value="Plakin"/>
</dbReference>
<dbReference type="GO" id="GO:0005198">
    <property type="term" value="F:structural molecule activity"/>
    <property type="evidence" value="ECO:0000318"/>
    <property type="project" value="GO_Central"/>
</dbReference>
<dbReference type="GO" id="GO:0005737">
    <property type="term" value="C:cytoplasm"/>
    <property type="evidence" value="ECO:0000318"/>
    <property type="project" value="GO_Central"/>
</dbReference>
<dbReference type="GO" id="GO:0042995">
    <property type="term" value="C:cell projection"/>
    <property type="evidence" value="ECO:0007669"/>
    <property type="project" value="UniProtKB-SubCell"/>
</dbReference>
<dbReference type="PANTHER" id="PTHR23169:SF21">
    <property type="entry name" value="EPIPLAKIN"/>
    <property type="match status" value="1"/>
</dbReference>
<dbReference type="PANTHER" id="PTHR23169">
    <property type="entry name" value="ENVOPLAKIN"/>
    <property type="match status" value="1"/>
</dbReference>
<dbReference type="RefSeq" id="XP_041422692.1">
    <property type="nucleotide sequence ID" value="XM_041566758.1"/>
</dbReference>
<dbReference type="FunFam" id="3.90.1290.10:FF:000025">
    <property type="entry name" value="Epiplakin 1"/>
    <property type="match status" value="1"/>
</dbReference>
<organism evidence="7 8">
    <name type="scientific">Xenopus laevis</name>
    <name type="common">African clawed frog</name>
    <dbReference type="NCBI Taxonomy" id="8355"/>
    <lineage>
        <taxon>Eukaryota</taxon>
        <taxon>Metazoa</taxon>
        <taxon>Chordata</taxon>
        <taxon>Craniata</taxon>
        <taxon>Vertebrata</taxon>
        <taxon>Euteleostomi</taxon>
        <taxon>Amphibia</taxon>
        <taxon>Batrachia</taxon>
        <taxon>Anura</taxon>
        <taxon>Pipoidea</taxon>
        <taxon>Pipidae</taxon>
        <taxon>Xenopodinae</taxon>
        <taxon>Xenopus</taxon>
        <taxon>Xenopus</taxon>
    </lineage>
</organism>
<gene>
    <name evidence="8" type="primary">LOC108718623</name>
</gene>
<accession>A0A8J1KZG6</accession>
<protein>
    <submittedName>
        <fullName evidence="8">Epiplakin-like</fullName>
    </submittedName>
</protein>
<keyword evidence="5" id="KW-0965">Cell junction</keyword>
<evidence type="ECO:0000256" key="4">
    <source>
        <dbReference type="ARBA" id="ARBA00022737"/>
    </source>
</evidence>
<keyword evidence="7" id="KW-1185">Reference proteome</keyword>
<sequence>MENKISRTVTRSVVTRTAVHSTSTVQTRVVQSQETSQSSHWAKNQQELLAAEPTKVSPIIAGFFGEKSKEKISIYQALQEKLVAKEVALPMLEAQAATGDIIDVKSNQKLTVEDAVDQGIVPREFQEKLLFATKAVTGYKDKDEMLSLFQAFKKGKVSQLNVVQLLGAQLATGGIMDPTNGQRVPLEEAVKRNLLDEEMSRMFSKSSDSVKCYLDSNTQETVTYEQLLAKCTTDTETGLLLLPLQETLQGLRKPVTAEQLLKANIISQASYDDIRQGKERLENVGEHHEVKQCLGGLGSIGGIYVESTKEKISIYQAMKKNILPPDVATALLEAQAASGFIIDPVSNRTFTVTEAIKEELIGLELIEKLLSAERSVTGFNDPYTNSRISLFQAIKKELIDKNQGMNLLQVQIATGGIIDPINSFYVPVEVAYQRGLLDEEFTHLLSDPLNGPKGFLDPNTNDIVTYAELKGRCTVDPETKLFFLPLKLTFQGIRGKVTVDELLDSLIIDRETLEDLQQGTTSAKEVADLEMVRQYLEGTGCIAGVAIVSSSETKSIYQAMKEHYLLSGTSIALLEAQAATGFLMDPVKNLKFSVDEAVKNGLVGPELYEKLLSAEKATAGYKDPYNGQTISLFQAMKSGFVERHHGIQLLEVQVATGGIIDPLHKHRVPNEIAYKRGFFDDEMNKRISAMKDESKGFFDPNSEINLSYGEMLHGCLVDLVTGLYLLPIFDKTLQACKLPNTLTDYQTKMTLKAAKMPVTSGRYKAQNISIWELLFSDYFTTEERISLVNRFKCQTVTLDELSSQINTSIQHIVSSTKVSFEGLRERVTPGQLLNSDIIDKTLYEKLEQGEASVKDVVNMDTVKKYLQGTGCIGGLILTETQEKMSVYQAKRKALLRPGTSLILLEAQAATGFIIDPVENKKYSVDEALKANVIGPEFYEKLLSAEKSVTGYKDPYTGETISLFQAMNKELIVKDHGIRLLEAQIASGGIIDPINSHRIPVEVAYKRGYFDKKMNLILSDPSDDTKGFFDPNTNENLTYLQLKEKCITEPLTNLCLLPLHSKKNLFSINDYIKDSLRNLDIYVRYGRFRGQTVSAWVLINSEYFSEWKRRYIIEQYRLRKKTLEEITILIQEEMNKWADIRFPALRGQIHIHHLLEYEIIDKQLFQQVLDGNIKAEDVLKSEKAQRHLHGSDILGGVILKPSNQRISFLEATKKRILLPSTILPILEAQAATGHIIDPSSNQKLTVDEALKAGVIDPQLYDKLLTAEEAVTGYKDPFTGRKISLYQAMRKGLVDEKRATQLLDAQLATGGIIDPETALHLPLSVANKHGLFNDELHKSLSTDAIKSYYDPTTKQMVTYSELVSSSEQDKSTGLCLFPLLEGFAEVPTDNIYSDEEVKETFKNTRIEERNTTLWSLIHHGYFTEEQRSQILERYKLKKATLQEVTIEILQFVKDNEIKMTTHISFEGLRGKVPAIHLLDLGILSQTELNELLQGLKTIEEVSKVESVKKYLEGTGCISGVFLQSTNEKMSFYQAIKRNLIMPANGLLFLEAQAATGFLIDPVNNQKYLVDSAVKAGVVGPEVHEKLLTAESAVTGFLDPYTGNKISLLQAIGKNLLPHNEGVPLLQAQLAAGGIVDPNHCHYFPLQMAHKLGFQDDEIDMAKSTISLKAFFDPNTKENLSYMELKEKCYKDPETSLLLLPLSESPALYADGNIISVLKSVTVTVQAGRFKGQTVSVWELLNSEYIHISKAKELLTYYNKSTAETLQLLIKTVTTIIEETEKGSKKIQFKGLRRQVSASDLFLSNVIDKQTLDDLNLGKKTITEVTEMDNVKRYLEGTNCIAGVLIQATNKKMSIYEAMLKGILRPGTALVLLEAQAATGFIVDPVKNVKLSVDEALGCGLIGQVIFKKLLSAEQAVTGYRDPHNEEKISLFQAMNKKLIVESHGIRLLEAQIATGGIIDPVHSHRIPVDTAYKRGYFNEEMNTILSDPSDDTKGFFDPNTHENLTYLQLVERCIQDPETGLYLLQVVKKGENYFYITDTVKEELRSKHVLMHHGNFTNQTVSIWEILSSQYITELKRRELVRLYTEGVMTEEHLISSLNKLIMDYESKSNILMFKGIRGEVSATELFNAEIIDKKTLDDLRAGKKTVQDIAQLDSIKTYLEGTSCIAGAFLVPDNETVSVYEAIRRGILPKDIGLTLLEAQAATGFLIDPVKNQRLFASEALAAGLIGTDVQNEIELAEQAVTGFPDPVSANKLSLLQAIMKGLINRDYGLYLLEAQLSTGGVIDPLSSHRVPLGVAYKKGFMDEDTYIFLSDRKKGFTDPNTHERMSYRNLMERCTKDAKTGLYLLQLAKKRDEYFYIDNPTKNILTSTTLKMHAGNFQGQDISLWDILCSIYVSEEKRKELIKKYKTETMATLKSMIATIVSIIEEKETTQSDIWFQGLRKQVTASELYSAGIINKETLEGLKQEPHTIIDVAQNESVKKYLEGTSCIAGLLVPSIENPAKKVKMNIYNAMLKRILRPGTALVLLEAQAATGFIIDSIQNKKLAVEEAFEAGLIGYEIYKKLLCAEKAVTGYTDPYTGNKISLFQAMKTDLIVKEHGIRLLEAQIATGGIIDPVHSHRVPVEVAYQRGYFDEEMNQILSDPTDDTKGFFDPNTHENLTYMQLIKRCVQDPETKLYMLEISDSKFSLVNKQSVLQQKTVEMTTGLFQGRKVSAWDLIYSQYISTEKRDELLKKYTSGTLSIEELITILISIIYEREATVQPTNTTDAVQQDEQIQTLFLSEKVDVTMGDFKGKSVSLWEILNSHYISEDERKELMEKMKLGSITTEEIIAIVITIITKTEMKNVKQVQQIDPFNQCLQDNDIQEALKNISIHVTKGQFQGQEISIWDLLQCKYLTEETRQELIGDYRLTIEEIIKTVTQTVKDTESKSGRYELRDEVFNVLQTVKTEMTVGEFKGQKYSAWELLNSKYFSKDKKKELLEQFNLGTLNIHELIQIITKIIEETEEKTKKLKFKGLRRQVTATELLTSEIIDQDTLRELAQGRKTVEEVTGMDTVKRYLEGESCISGILVPSIQEPSQKDKMSIYNAMQKNILRPGTALVLLEAQAATGFVIDPINNAKLSVDEAVAAGVIGKELHRKLLSAERAVTGYKDPYTGDKLSLFQAMQKDLIVKDHGIRLLEAQIATGGIIDPLHSHRVPVDVAYKRGYFNEEMNQILSDPSDDTKGFFDPNTHENLTYMQLLQRCIKDSDTGLYLLEVNRAKSTHFKAETNFERRLKSLTVHLKIGQYQGQNVSLWELINSHYLSEEKRQELLMKYKTGVITINELQIIIINTIEELESKKTMHLNGSVHEELDQQTVLSSEFVQVTKGKFMGQKISVWEILNSEYITEEKKKEILQKYSSGAWTLAEIIKIITTIIADVEENIQKLEASLDIIPGNEKLHKALKSIRVNVPAGEFQKEKVSLWEILHSKYISSDKRNDQLNKHQATVDTLKGVLIKLIEDKEVKGDEEVKQTLEQKFVDVSVGEFKGQHVSLWVLLYSKYISEEKRKELLKKYKSGTLTLEEMFRIIITIIEEIEEQSHKLKFKGLRRQVTATELLQSEIIDHNTMNELTQGIWTVEQVTQMDSVKRYLEGTSPIAGVFVTSKKEGSQREKMTIYDAMLRRILRPGTALVLLEAQAATGFVVDPIQNRKLSVEEAQTARLIGPEIYNKLLSAERGVTGYTDPYTGNKISLFQAMKKELIVKDHGIRLLEAQIATGGIIDPVHSHRVPVEVAYKRGYFDEEMNIILSDPSDDTKGFFDPNTHENLTYMQLLQRCVEDPDTGMFMLDVKDTKASLVQTDYTTTLQSKTVHIQSGEYQGKNVSVWELLSSKYISAEKREDLLKKYRSGSLSTDELITIIITIINETEASVSSKDSTDSNNEDDQIMILFQSEKVSMSVGDFKGQSVSLWELLNSHYISDEKRRELLSKVKSRTLTLQETLTIIINIIQETEQNISIMVQQHPQVSVEQGLKSDPAVHADEIQKSLQNINVHVRTGEFQGQDVSVWDLLHSRYISEEMRKQLIGNYELTVQDLIAIVVQLVEQKSSKSPLHAEYNMTEEALNVLQMETMEISIGEFKGQKHSLWQIVTSKYLFEDKKKELLEQFNQGTVSVHQLIQTIITIIEEIEQKSNKLKFKGLRRQVTAIELLTSEIIDQDTLRELAQGRKTVEEVTKMDTVKRYLEGESCIAGILVPSIKEPSQKDKMSIYNAMQKNILRPGTALVLLEAQAATGFVIDPINDAKLSVDEAVAAGVIGKELHGKLLSAERAVTGYKDPYTGDKLSLFQAMQKDLIVKDHGIRLLEAQIATGGIIDPLHSHRVPVDVAYKRGYFDEEMNQILSDPSDDTKGFFDPNTHENLTYMQLLQRCIKDSDTGLYLLEVNRAKSTHFKAETNFESRLKALTVHLKIGQYQGQNVSLWELINSHYLSEEKRQELLMKYKTSAITINELQIIIINTIEELESKKTMHLNVSVHEELDQQTVLSSEFVQVSKGKFMGQKISVWEILNSEYITEEKKKEILQKYSSGAWTLAEIIKIITTIIADVEENREKLEAKETESSSVSLHSTTDTNKQLHKSLDVITVRVPAGEFQKEKVSLWEILNSKYISSDKRNDQLNKHQATVEALKGVLIKLIEDKEVKGDEEVKQTLEQKFVDVSAGEFKGQQVSLWVLLYSKYISEEKRKELLEKYKSGTLTLEEMFRIIITIIEEIEEKSHKLKFKGLRRQVAATELLQSEIIDQNTMNELTQGIWTVEQVTQMDSVKRYLEGTSPIAGVFVTSKKEGSQREKMTIYDAMLKRILRPGTALVLLEAQAATGFVVDPIQNRKLSVEEAQTARLIGPEIYNKLLSAERGVTGYTDPYTGNKISLFQAMKKELIVKDHGIRLLEAQIATGGIIDPVHSHRVPVEVAYKRGYFDEEMNIILSDPSDDTKGFFDPNTHENLTYMQLLQRCVEDPDTGMFMLDVKDTKASLVRTDYTTTLQSKTVHIQSGEYQGKNVSVWELLSSKYISAEKREDLLKKYRSGSLSTDELITIIITIINETEASVSSKDSTDSNNEDDQIKILFQSEKVSMSVGDFKGQSVSLWELLNSHYISDEKRRELLSKVKSRTLTLQATLTIIINIIQETEQNISIMVQQHPQVSVEQGLKSDPAVHADEIQKSLQNINVHVRTGEFQGHDVSVWDLLHSRYISEEMRKQLIGNYELTVQDLIAIVVQLVEQKSSKSPLHAEYNMTEEALNVLQMETMEISIGEFKGQKNSLWHILTSKYLSEDKKKELLEQFNQGTVSVHQLIQAIITIIEEIEQKSNKLKFKGLRRQVTAIELLTSEIIDQDTLRELAQGRKTVEEVTKMDTVKRYLEGESCISGILVPSIKEPSQKDKMSIYNAMQKNILRPGTALVLLEAQAATGFVIDPINDAKLSVDEAVAAGVIGKELHGKLLSAERAVTGYKDPYTGDKLSLFQAMQKDLIVKDHGIRLLEAQIATGGIIDPLHSHRVPVDVAYKRGYFDEEMNQILSDPSDDTKGFFDPNTHENLTYMQLLQRCIKDSDTGLYLLEVNRAKSTHFKAETNFESRLKALTVHLKIGQYQGQNVSLWELINSHYLSEEKRQELLMKYKTSAITINELQIIIINTIEELESKKTMHLNVSVHEELDQQTVLSSEFVQVSKGKFMGQKISVWEILNSEYITEEKKKEILQKYSSGAWTLAEIIKIITTIIADVEENREKLEAKETESSSVSLHSTTDTNKQLHKSLDVITVRVPAGEFQKEKVSLWEILNSKYISSDKRNDQLNKHQATVEALKGVLIKLIEDKEVKGDEEVKQTLEQKFVDVSAGEFKGQQVSLWVLLYSKYISEEKRKELLEKYKSGTLTLEEMFRIIITIIEEIEEKSHKLKFKGLRRQVAATELLQSEIIDQNTMNELTQGIWTVEQVTQMDSVKRYLEGTSPIAGVFVTSKKEGSQREKMTIYDAMLKRILRPGTALVLLEAQAATGFVVDPIQNRKLSVEEAQTARLIGPEIYNKLLSAERGVTGYTDPYTGNKISLFQAMKKELIVKDHGIRLLEAQIATGGIIDPVHSHRVPVEVAYKRGYFDEEMNIILSDPSDDTKGFFDPNTHENLTYMQLLQRCVEDPDTGMFMLDVKDTKASLVRTDYTTTLQSKTVHIQSGEYQGKNVSVWELLQSHYISKEKREELLKKYSSGSFSVTDLETLIITIISETEQAKAAVVTKEDPKIQTTLKSVTIDISVGSFQKKSMTIWDLLSSDYFSESERKDLIEKLHAGILTLEEIIKFIVTVVTEKETKTLKSVTTTTQVPRKEIKQKSNDLSQWPPEEQLQKALEAIPYEVSRQQTEGEKQDSVSIWGFLQSEKLPDEKRKELLQRCKNTIQEVLSGCIKLIQGSGELQFSTETFSVDEQTQKLLQNTTTEISVGEFKGQKMSLWNLLLSKYISSEKRKEILMAYLTGSSSIQDIIRIITIIIEETEERSSKIIFKGLRQQVTAAELLNSEIIDQKTLDDLSKGSKTLEEITQMDSVKRYLEGTSCIAGVFVPSKKHPSKMEKMSIYQAMRKHVLRPGTALVLLEAQAATGFIIDPINNRKLSVDEAISSGVVGKELHAKLLSAERAVTGYKDPYTSEKISLFQAMKKDLIVKDHGIRLLEAQIATGGVIDPVYSHRVPVSVAYKRGYFDQEMNQVLCDPTDDTKGFFDPNTHENLTYMQLLQRCIQDPDTGLSMLEVKDGKSPLFQVDKTIQTSLQSQTMNIRVGQYKGLNISVWELLTSHHLCEAEKERQDLLMKYKAGSTTVQKLMEELALLVEKTEEKRSSFTVGSSTLTQASKEDTEKKKHIFLKSVEVELTAGHLKGQKSSLWQLLNSSYITDEKRNELLNKYESGTLTLEQLMQSIIAIMVEAEKTVINGSDEAGVTESGKAGDDCPSGPIIQSLTHLSTFLSTDEFHGPSVSLWDILHSKAISKSERENMLKKYLLTIEEVIAVLNKLFPTSEGQSLEQYGQTASFLKSVTVQVSIGEFKVEGKAHSLWELLHSKYITPEKRKELIEKFESKMLTWEEIFQIIVTIIKETEERGRNLKFKGLRKQVSASELLQSQIIDQDTLIDLTLGKKTLAEVTEMDSVKRYLEGTSCIAGVLVSSKTDPSKKVKMSIYDAMLKGILRPGTALVLLEAQAATGFVIDPIKNIKLSVDEAAASGVIGQELHAKLLSAEKAVTGYNDPSTSQRISLFQAMQRELIVKDHGIRLLEAQIATGGIIDPVHSHRVPVEVAYERGYFDEEMNQILSDPTDDTKGFFDPNTHENLTYMQLLQRCVQDPDTELFMLGVNTK</sequence>
<dbReference type="GO" id="GO:0042060">
    <property type="term" value="P:wound healing"/>
    <property type="evidence" value="ECO:0000318"/>
    <property type="project" value="GO_Central"/>
</dbReference>
<evidence type="ECO:0000256" key="1">
    <source>
        <dbReference type="ARBA" id="ARBA00004282"/>
    </source>
</evidence>
<dbReference type="OrthoDB" id="8919664at2759"/>
<name>A0A8J1KZG6_XENLA</name>
<dbReference type="GO" id="GO:0045110">
    <property type="term" value="P:intermediate filament bundle assembly"/>
    <property type="evidence" value="ECO:0000318"/>
    <property type="project" value="GO_Central"/>
</dbReference>
<keyword evidence="3" id="KW-0597">Phosphoprotein</keyword>
<evidence type="ECO:0000256" key="3">
    <source>
        <dbReference type="ARBA" id="ARBA00022553"/>
    </source>
</evidence>
<comment type="subcellular location">
    <subcellularLocation>
        <location evidence="1">Cell junction</location>
    </subcellularLocation>
</comment>
<dbReference type="GeneID" id="108718623"/>
<dbReference type="SUPFAM" id="SSF75399">
    <property type="entry name" value="Plakin repeat"/>
    <property type="match status" value="17"/>
</dbReference>
<evidence type="ECO:0000256" key="2">
    <source>
        <dbReference type="ARBA" id="ARBA00009109"/>
    </source>
</evidence>
<dbReference type="GO" id="GO:0070161">
    <property type="term" value="C:anchoring junction"/>
    <property type="evidence" value="ECO:0007669"/>
    <property type="project" value="UniProtKB-SubCell"/>
</dbReference>
<dbReference type="SMART" id="SM00250">
    <property type="entry name" value="PLEC"/>
    <property type="match status" value="84"/>
</dbReference>
<dbReference type="Pfam" id="PF00681">
    <property type="entry name" value="Plectin"/>
    <property type="match status" value="35"/>
</dbReference>
<dbReference type="Proteomes" id="UP000186698">
    <property type="component" value="Chromosome 6L"/>
</dbReference>
<dbReference type="GO" id="GO:0030054">
    <property type="term" value="C:cell junction"/>
    <property type="evidence" value="ECO:0000318"/>
    <property type="project" value="GO_Central"/>
</dbReference>
<proteinExistence type="inferred from homology"/>
<evidence type="ECO:0000313" key="7">
    <source>
        <dbReference type="Proteomes" id="UP000186698"/>
    </source>
</evidence>
<reference evidence="8" key="1">
    <citation type="submission" date="2025-08" db="UniProtKB">
        <authorList>
            <consortium name="RefSeq"/>
        </authorList>
    </citation>
    <scope>IDENTIFICATION</scope>
    <source>
        <strain evidence="8">J_2021</strain>
        <tissue evidence="8">Erythrocytes</tissue>
    </source>
</reference>
<keyword evidence="4" id="KW-0677">Repeat</keyword>
<keyword evidence="6" id="KW-0175">Coiled coil</keyword>
<evidence type="ECO:0000313" key="8">
    <source>
        <dbReference type="RefSeq" id="XP_041422692.1"/>
    </source>
</evidence>
<dbReference type="InterPro" id="IPR001101">
    <property type="entry name" value="Plectin_repeat"/>
</dbReference>
<evidence type="ECO:0000256" key="6">
    <source>
        <dbReference type="ARBA" id="ARBA00023054"/>
    </source>
</evidence>